<keyword evidence="1" id="KW-0732">Signal</keyword>
<name>A0A813R7L2_9BILA</name>
<organism evidence="2 4">
    <name type="scientific">Adineta steineri</name>
    <dbReference type="NCBI Taxonomy" id="433720"/>
    <lineage>
        <taxon>Eukaryota</taxon>
        <taxon>Metazoa</taxon>
        <taxon>Spiralia</taxon>
        <taxon>Gnathifera</taxon>
        <taxon>Rotifera</taxon>
        <taxon>Eurotatoria</taxon>
        <taxon>Bdelloidea</taxon>
        <taxon>Adinetida</taxon>
        <taxon>Adinetidae</taxon>
        <taxon>Adineta</taxon>
    </lineage>
</organism>
<dbReference type="EMBL" id="CAJOBB010000511">
    <property type="protein sequence ID" value="CAF3695706.1"/>
    <property type="molecule type" value="Genomic_DNA"/>
</dbReference>
<protein>
    <submittedName>
        <fullName evidence="2">Uncharacterized protein</fullName>
    </submittedName>
</protein>
<sequence length="100" mass="11519">MQTTRIIIILCLIGTLLTCVLSDMNMANNDEDDFDLIDGNHAISKRFLAHTSHHHHDPMHHDATHQKQCVRCKFSLARCCLPNICVKRRLRTDKCLRIKG</sequence>
<dbReference type="AlphaFoldDB" id="A0A813R7L2"/>
<dbReference type="Proteomes" id="UP000663868">
    <property type="component" value="Unassembled WGS sequence"/>
</dbReference>
<evidence type="ECO:0000313" key="2">
    <source>
        <dbReference type="EMBL" id="CAF0778646.1"/>
    </source>
</evidence>
<gene>
    <name evidence="2" type="ORF">IZO911_LOCUS5706</name>
    <name evidence="3" type="ORF">KXQ929_LOCUS10678</name>
</gene>
<feature type="signal peptide" evidence="1">
    <location>
        <begin position="1"/>
        <end position="22"/>
    </location>
</feature>
<comment type="caution">
    <text evidence="2">The sequence shown here is derived from an EMBL/GenBank/DDBJ whole genome shotgun (WGS) entry which is preliminary data.</text>
</comment>
<dbReference type="Proteomes" id="UP000663860">
    <property type="component" value="Unassembled WGS sequence"/>
</dbReference>
<feature type="chain" id="PRO_5036222787" evidence="1">
    <location>
        <begin position="23"/>
        <end position="100"/>
    </location>
</feature>
<accession>A0A813R7L2</accession>
<evidence type="ECO:0000313" key="3">
    <source>
        <dbReference type="EMBL" id="CAF3695706.1"/>
    </source>
</evidence>
<proteinExistence type="predicted"/>
<reference evidence="2" key="1">
    <citation type="submission" date="2021-02" db="EMBL/GenBank/DDBJ databases">
        <authorList>
            <person name="Nowell W R."/>
        </authorList>
    </citation>
    <scope>NUCLEOTIDE SEQUENCE</scope>
</reference>
<evidence type="ECO:0000313" key="4">
    <source>
        <dbReference type="Proteomes" id="UP000663860"/>
    </source>
</evidence>
<evidence type="ECO:0000256" key="1">
    <source>
        <dbReference type="SAM" id="SignalP"/>
    </source>
</evidence>
<dbReference type="EMBL" id="CAJNOE010000034">
    <property type="protein sequence ID" value="CAF0778646.1"/>
    <property type="molecule type" value="Genomic_DNA"/>
</dbReference>